<protein>
    <submittedName>
        <fullName evidence="1">Uncharacterized protein</fullName>
    </submittedName>
</protein>
<proteinExistence type="predicted"/>
<dbReference type="AlphaFoldDB" id="A0A7J8RXW3"/>
<gene>
    <name evidence="1" type="ORF">Godav_027987</name>
</gene>
<name>A0A7J8RXW3_GOSDV</name>
<dbReference type="Proteomes" id="UP000593561">
    <property type="component" value="Unassembled WGS sequence"/>
</dbReference>
<accession>A0A7J8RXW3</accession>
<reference evidence="1 2" key="1">
    <citation type="journal article" date="2019" name="Genome Biol. Evol.">
        <title>Insights into the evolution of the New World diploid cottons (Gossypium, subgenus Houzingenia) based on genome sequencing.</title>
        <authorList>
            <person name="Grover C.E."/>
            <person name="Arick M.A. 2nd"/>
            <person name="Thrash A."/>
            <person name="Conover J.L."/>
            <person name="Sanders W.S."/>
            <person name="Peterson D.G."/>
            <person name="Frelichowski J.E."/>
            <person name="Scheffler J.A."/>
            <person name="Scheffler B.E."/>
            <person name="Wendel J.F."/>
        </authorList>
    </citation>
    <scope>NUCLEOTIDE SEQUENCE [LARGE SCALE GENOMIC DNA]</scope>
    <source>
        <strain evidence="1">27</strain>
        <tissue evidence="1">Leaf</tissue>
    </source>
</reference>
<evidence type="ECO:0000313" key="2">
    <source>
        <dbReference type="Proteomes" id="UP000593561"/>
    </source>
</evidence>
<dbReference type="EMBL" id="JABFAC010000007">
    <property type="protein sequence ID" value="MBA0618681.1"/>
    <property type="molecule type" value="Genomic_DNA"/>
</dbReference>
<evidence type="ECO:0000313" key="1">
    <source>
        <dbReference type="EMBL" id="MBA0618681.1"/>
    </source>
</evidence>
<keyword evidence="2" id="KW-1185">Reference proteome</keyword>
<comment type="caution">
    <text evidence="1">The sequence shown here is derived from an EMBL/GenBank/DDBJ whole genome shotgun (WGS) entry which is preliminary data.</text>
</comment>
<sequence>MLIDFVLQDIGLQFLQTSPEYGPTYISRIHPIKIQLQETSSWDNSAFCILYLGNFHFKLLLLQQTFAPTVHFYAGDREELPTVLSVVRNDVSEATTRMSLSFSEEDFMDGCYSQDYSSITQEISSRR</sequence>
<organism evidence="1 2">
    <name type="scientific">Gossypium davidsonii</name>
    <name type="common">Davidson's cotton</name>
    <name type="synonym">Gossypium klotzschianum subsp. davidsonii</name>
    <dbReference type="NCBI Taxonomy" id="34287"/>
    <lineage>
        <taxon>Eukaryota</taxon>
        <taxon>Viridiplantae</taxon>
        <taxon>Streptophyta</taxon>
        <taxon>Embryophyta</taxon>
        <taxon>Tracheophyta</taxon>
        <taxon>Spermatophyta</taxon>
        <taxon>Magnoliopsida</taxon>
        <taxon>eudicotyledons</taxon>
        <taxon>Gunneridae</taxon>
        <taxon>Pentapetalae</taxon>
        <taxon>rosids</taxon>
        <taxon>malvids</taxon>
        <taxon>Malvales</taxon>
        <taxon>Malvaceae</taxon>
        <taxon>Malvoideae</taxon>
        <taxon>Gossypium</taxon>
    </lineage>
</organism>